<evidence type="ECO:0000313" key="1">
    <source>
        <dbReference type="EMBL" id="MCI0127869.1"/>
    </source>
</evidence>
<sequence>MWKDVPYVILSILIALVLLSLHFPAQGEELGARATSQIEAGFTSNGTDSGIGEPDTFVRQVHVLEIGSETPELALRGSVRFEDMRFRVQEIENDQSLGVSLAVGRQVTPELLLRGAVSAQVSDVGDDWNFLGFYIATRTPSIAAEGSAEAVWRAGGTEIKARAELGGHRYGDASFPTLPLEPMKLQADDTRYRGQVSVRQALGAVVGLAEVEGEIVDIPERDQVDLGRLPGRRLRGSLGGELGWGSVTVSAEGGGEVVWADERQLLLPYARLRLALAVTDSLSLEAVAGQRVELVDNLDAAGSHDRRLSVGLRYALQPEFAVLASAERVMRVGLIDPTMTSDETVLALAFEHSLNAHFAYRAKVSHTSHVDTIETYEKTEFVLGVTGTI</sequence>
<dbReference type="EMBL" id="JALAZD010000001">
    <property type="protein sequence ID" value="MCI0127869.1"/>
    <property type="molecule type" value="Genomic_DNA"/>
</dbReference>
<evidence type="ECO:0000313" key="2">
    <source>
        <dbReference type="Proteomes" id="UP001156140"/>
    </source>
</evidence>
<accession>A0AA41QPZ4</accession>
<name>A0AA41QPZ4_9HYPH</name>
<comment type="caution">
    <text evidence="1">The sequence shown here is derived from an EMBL/GenBank/DDBJ whole genome shotgun (WGS) entry which is preliminary data.</text>
</comment>
<dbReference type="RefSeq" id="WP_281736200.1">
    <property type="nucleotide sequence ID" value="NZ_JAKETQ010000001.1"/>
</dbReference>
<evidence type="ECO:0008006" key="3">
    <source>
        <dbReference type="Google" id="ProtNLM"/>
    </source>
</evidence>
<keyword evidence="2" id="KW-1185">Reference proteome</keyword>
<organism evidence="1 2">
    <name type="scientific">Paradevosia shaoguanensis</name>
    <dbReference type="NCBI Taxonomy" id="1335043"/>
    <lineage>
        <taxon>Bacteria</taxon>
        <taxon>Pseudomonadati</taxon>
        <taxon>Pseudomonadota</taxon>
        <taxon>Alphaproteobacteria</taxon>
        <taxon>Hyphomicrobiales</taxon>
        <taxon>Devosiaceae</taxon>
        <taxon>Paradevosia</taxon>
    </lineage>
</organism>
<dbReference type="Proteomes" id="UP001156140">
    <property type="component" value="Unassembled WGS sequence"/>
</dbReference>
<gene>
    <name evidence="1" type="ORF">ML536_13655</name>
</gene>
<protein>
    <recommendedName>
        <fullName evidence="3">Porin domain-containing protein</fullName>
    </recommendedName>
</protein>
<proteinExistence type="predicted"/>
<reference evidence="1" key="1">
    <citation type="submission" date="2022-03" db="EMBL/GenBank/DDBJ databases">
        <title>The complete genome sequence of a Methyloterrigena soli.</title>
        <authorList>
            <person name="Zi Z."/>
        </authorList>
    </citation>
    <scope>NUCLEOTIDE SEQUENCE</scope>
    <source>
        <strain evidence="1">M48</strain>
    </source>
</reference>
<dbReference type="AlphaFoldDB" id="A0AA41QPZ4"/>